<keyword evidence="1" id="KW-0812">Transmembrane</keyword>
<keyword evidence="1" id="KW-0472">Membrane</keyword>
<dbReference type="Proteomes" id="UP000641206">
    <property type="component" value="Unassembled WGS sequence"/>
</dbReference>
<feature type="transmembrane region" description="Helical" evidence="1">
    <location>
        <begin position="49"/>
        <end position="67"/>
    </location>
</feature>
<dbReference type="RefSeq" id="WP_188734512.1">
    <property type="nucleotide sequence ID" value="NZ_BMLW01000006.1"/>
</dbReference>
<feature type="transmembrane region" description="Helical" evidence="1">
    <location>
        <begin position="12"/>
        <end position="37"/>
    </location>
</feature>
<evidence type="ECO:0000313" key="2">
    <source>
        <dbReference type="EMBL" id="GGP11158.1"/>
    </source>
</evidence>
<evidence type="ECO:0000313" key="3">
    <source>
        <dbReference type="Proteomes" id="UP000641206"/>
    </source>
</evidence>
<dbReference type="EMBL" id="BMLW01000006">
    <property type="protein sequence ID" value="GGP11158.1"/>
    <property type="molecule type" value="Genomic_DNA"/>
</dbReference>
<gene>
    <name evidence="2" type="ORF">GCM10011346_22210</name>
</gene>
<reference evidence="3" key="1">
    <citation type="journal article" date="2019" name="Int. J. Syst. Evol. Microbiol.">
        <title>The Global Catalogue of Microorganisms (GCM) 10K type strain sequencing project: providing services to taxonomists for standard genome sequencing and annotation.</title>
        <authorList>
            <consortium name="The Broad Institute Genomics Platform"/>
            <consortium name="The Broad Institute Genome Sequencing Center for Infectious Disease"/>
            <person name="Wu L."/>
            <person name="Ma J."/>
        </authorList>
    </citation>
    <scope>NUCLEOTIDE SEQUENCE [LARGE SCALE GENOMIC DNA]</scope>
    <source>
        <strain evidence="3">CGMCC 1.7693</strain>
    </source>
</reference>
<keyword evidence="3" id="KW-1185">Reference proteome</keyword>
<keyword evidence="1" id="KW-1133">Transmembrane helix</keyword>
<organism evidence="2 3">
    <name type="scientific">Oceanobacillus neutriphilus</name>
    <dbReference type="NCBI Taxonomy" id="531815"/>
    <lineage>
        <taxon>Bacteria</taxon>
        <taxon>Bacillati</taxon>
        <taxon>Bacillota</taxon>
        <taxon>Bacilli</taxon>
        <taxon>Bacillales</taxon>
        <taxon>Bacillaceae</taxon>
        <taxon>Oceanobacillus</taxon>
    </lineage>
</organism>
<name>A0ABQ2NUX5_9BACI</name>
<proteinExistence type="predicted"/>
<protein>
    <recommendedName>
        <fullName evidence="4">DUF1648 domain-containing protein</fullName>
    </recommendedName>
</protein>
<feature type="transmembrane region" description="Helical" evidence="1">
    <location>
        <begin position="87"/>
        <end position="107"/>
    </location>
</feature>
<evidence type="ECO:0008006" key="4">
    <source>
        <dbReference type="Google" id="ProtNLM"/>
    </source>
</evidence>
<sequence length="150" mass="16933">METHQNLTKWYTATLTLTIILPIIYIIYLVLLVQASGKGFQAFFNEEPIFTILLMISLINPFWGHLLNSMPKEQRTKKGKAGKLLNFMLASQIVVGNILMAIVVFITKRKLRRADAADSLTTFVKTAAIFLLIFTVFCGIILLRLTIVSL</sequence>
<feature type="transmembrane region" description="Helical" evidence="1">
    <location>
        <begin position="127"/>
        <end position="147"/>
    </location>
</feature>
<evidence type="ECO:0000256" key="1">
    <source>
        <dbReference type="SAM" id="Phobius"/>
    </source>
</evidence>
<accession>A0ABQ2NUX5</accession>
<comment type="caution">
    <text evidence="2">The sequence shown here is derived from an EMBL/GenBank/DDBJ whole genome shotgun (WGS) entry which is preliminary data.</text>
</comment>